<protein>
    <submittedName>
        <fullName evidence="1">Lipoprotein</fullName>
    </submittedName>
</protein>
<dbReference type="WBParaSite" id="MCU_000576-RA">
    <property type="protein sequence ID" value="MCU_000576-RA"/>
    <property type="gene ID" value="MCU_000576"/>
</dbReference>
<name>A0A5K3EJA7_MESCO</name>
<organism evidence="1">
    <name type="scientific">Mesocestoides corti</name>
    <name type="common">Flatworm</name>
    <dbReference type="NCBI Taxonomy" id="53468"/>
    <lineage>
        <taxon>Eukaryota</taxon>
        <taxon>Metazoa</taxon>
        <taxon>Spiralia</taxon>
        <taxon>Lophotrochozoa</taxon>
        <taxon>Platyhelminthes</taxon>
        <taxon>Cestoda</taxon>
        <taxon>Eucestoda</taxon>
        <taxon>Cyclophyllidea</taxon>
        <taxon>Mesocestoididae</taxon>
        <taxon>Mesocestoides</taxon>
    </lineage>
</organism>
<dbReference type="AlphaFoldDB" id="A0A5K3EJA7"/>
<reference evidence="1" key="1">
    <citation type="submission" date="2019-11" db="UniProtKB">
        <authorList>
            <consortium name="WormBaseParasite"/>
        </authorList>
    </citation>
    <scope>IDENTIFICATION</scope>
</reference>
<evidence type="ECO:0000313" key="1">
    <source>
        <dbReference type="WBParaSite" id="MCU_000576-RA"/>
    </source>
</evidence>
<proteinExistence type="predicted"/>
<sequence length="42" mass="4593">FLQDRLSGAPSSSETKQVISLQITQDVLNKVENSVPLLPLVK</sequence>
<accession>A0A5K3EJA7</accession>